<dbReference type="Proteomes" id="UP000317691">
    <property type="component" value="Unassembled WGS sequence"/>
</dbReference>
<evidence type="ECO:0000313" key="3">
    <source>
        <dbReference type="EMBL" id="TMQ63733.1"/>
    </source>
</evidence>
<dbReference type="EMBL" id="VBOZ01000029">
    <property type="protein sequence ID" value="TMQ63733.1"/>
    <property type="molecule type" value="Genomic_DNA"/>
</dbReference>
<dbReference type="InterPro" id="IPR023614">
    <property type="entry name" value="Porin_dom_sf"/>
</dbReference>
<sequence length="416" mass="44208">MSARVSIAAAGAATLLALLAAGASGATADVSGATAGASGATQPVRMASPIRTAAPPREEPSPWPLHEGPYHGSLDRIAFGAYGELRFAEDRVRGVTDPEWFSVGRIGGFATARLHPRVEILAEGAWDQGTDDFSLEQAELRYRLKRSMQLHAGVFLVPLGRTNLQHDGPAYEFAERSLPATQLVGVPNAQMGIGLRAVGGTFSGWPLSYEVAVVTGYDDGLIMDAVGGTRVPKGRNNYGDNNGIPALSVRVAARPSRTSEIGLAAQSGQYNKTVLGGVTVDRARYLHVLVADATSGFAGFDLFGEAVVALIDVPPGLEALYAQQQYGASVELTRTLREPIFGGWTHSRLSGGLRLDAVDLDPSLPGDSRSRLSTSLNFRQVPLGVIRLGWYYEIARDRFNNKTPKAGITVTTAAYF</sequence>
<proteinExistence type="predicted"/>
<keyword evidence="2" id="KW-0732">Signal</keyword>
<protein>
    <recommendedName>
        <fullName evidence="5">Porin</fullName>
    </recommendedName>
</protein>
<dbReference type="Gene3D" id="2.40.160.10">
    <property type="entry name" value="Porin"/>
    <property type="match status" value="1"/>
</dbReference>
<gene>
    <name evidence="3" type="ORF">E6K79_08770</name>
</gene>
<feature type="compositionally biased region" description="Low complexity" evidence="1">
    <location>
        <begin position="30"/>
        <end position="41"/>
    </location>
</feature>
<feature type="region of interest" description="Disordered" evidence="1">
    <location>
        <begin position="30"/>
        <end position="67"/>
    </location>
</feature>
<evidence type="ECO:0000256" key="1">
    <source>
        <dbReference type="SAM" id="MobiDB-lite"/>
    </source>
</evidence>
<name>A0A538TJF0_UNCEI</name>
<feature type="chain" id="PRO_5021998477" description="Porin" evidence="2">
    <location>
        <begin position="29"/>
        <end position="416"/>
    </location>
</feature>
<accession>A0A538TJF0</accession>
<reference evidence="3 4" key="1">
    <citation type="journal article" date="2019" name="Nat. Microbiol.">
        <title>Mediterranean grassland soil C-N compound turnover is dependent on rainfall and depth, and is mediated by genomically divergent microorganisms.</title>
        <authorList>
            <person name="Diamond S."/>
            <person name="Andeer P.F."/>
            <person name="Li Z."/>
            <person name="Crits-Christoph A."/>
            <person name="Burstein D."/>
            <person name="Anantharaman K."/>
            <person name="Lane K.R."/>
            <person name="Thomas B.C."/>
            <person name="Pan C."/>
            <person name="Northen T.R."/>
            <person name="Banfield J.F."/>
        </authorList>
    </citation>
    <scope>NUCLEOTIDE SEQUENCE [LARGE SCALE GENOMIC DNA]</scope>
    <source>
        <strain evidence="3">WS_9</strain>
    </source>
</reference>
<organism evidence="3 4">
    <name type="scientific">Eiseniibacteriota bacterium</name>
    <dbReference type="NCBI Taxonomy" id="2212470"/>
    <lineage>
        <taxon>Bacteria</taxon>
        <taxon>Candidatus Eiseniibacteriota</taxon>
    </lineage>
</organism>
<comment type="caution">
    <text evidence="3">The sequence shown here is derived from an EMBL/GenBank/DDBJ whole genome shotgun (WGS) entry which is preliminary data.</text>
</comment>
<evidence type="ECO:0000256" key="2">
    <source>
        <dbReference type="SAM" id="SignalP"/>
    </source>
</evidence>
<evidence type="ECO:0000313" key="4">
    <source>
        <dbReference type="Proteomes" id="UP000317691"/>
    </source>
</evidence>
<dbReference type="SUPFAM" id="SSF56935">
    <property type="entry name" value="Porins"/>
    <property type="match status" value="1"/>
</dbReference>
<evidence type="ECO:0008006" key="5">
    <source>
        <dbReference type="Google" id="ProtNLM"/>
    </source>
</evidence>
<dbReference type="AlphaFoldDB" id="A0A538TJF0"/>
<feature type="signal peptide" evidence="2">
    <location>
        <begin position="1"/>
        <end position="28"/>
    </location>
</feature>